<organism evidence="2 3">
    <name type="scientific">Caldilinea aerophila (strain DSM 14535 / JCM 11387 / NBRC 104270 / STL-6-O1)</name>
    <dbReference type="NCBI Taxonomy" id="926550"/>
    <lineage>
        <taxon>Bacteria</taxon>
        <taxon>Bacillati</taxon>
        <taxon>Chloroflexota</taxon>
        <taxon>Caldilineae</taxon>
        <taxon>Caldilineales</taxon>
        <taxon>Caldilineaceae</taxon>
        <taxon>Caldilinea</taxon>
    </lineage>
</organism>
<feature type="chain" id="PRO_5003629443" evidence="1">
    <location>
        <begin position="27"/>
        <end position="729"/>
    </location>
</feature>
<gene>
    <name evidence="2" type="ordered locus">CLDAP_10780</name>
</gene>
<dbReference type="EMBL" id="AP012337">
    <property type="protein sequence ID" value="BAL99117.1"/>
    <property type="molecule type" value="Genomic_DNA"/>
</dbReference>
<dbReference type="KEGG" id="cap:CLDAP_10780"/>
<evidence type="ECO:0000313" key="3">
    <source>
        <dbReference type="Proteomes" id="UP000007880"/>
    </source>
</evidence>
<dbReference type="AlphaFoldDB" id="I0I1I0"/>
<dbReference type="Gene3D" id="3.40.50.11970">
    <property type="match status" value="1"/>
</dbReference>
<dbReference type="HOGENOM" id="CLU_379793_0_0_0"/>
<proteinExistence type="predicted"/>
<feature type="signal peptide" evidence="1">
    <location>
        <begin position="1"/>
        <end position="26"/>
    </location>
</feature>
<dbReference type="Pfam" id="PF03415">
    <property type="entry name" value="Peptidase_C11"/>
    <property type="match status" value="1"/>
</dbReference>
<name>I0I1I0_CALAS</name>
<dbReference type="STRING" id="926550.CLDAP_10780"/>
<dbReference type="PANTHER" id="PTHR37835">
    <property type="entry name" value="ALPHA-CLOSTRIPAIN"/>
    <property type="match status" value="1"/>
</dbReference>
<reference evidence="2 3" key="1">
    <citation type="submission" date="2012-02" db="EMBL/GenBank/DDBJ databases">
        <title>Complete genome sequence of Caldilinea aerophila DSM 14535 (= NBRC 102666).</title>
        <authorList>
            <person name="Oguchi A."/>
            <person name="Hosoyama A."/>
            <person name="Sekine M."/>
            <person name="Fukai R."/>
            <person name="Kato Y."/>
            <person name="Nakamura S."/>
            <person name="Hanada S."/>
            <person name="Yamazaki S."/>
            <person name="Fujita N."/>
        </authorList>
    </citation>
    <scope>NUCLEOTIDE SEQUENCE [LARGE SCALE GENOMIC DNA]</scope>
    <source>
        <strain evidence="3">DSM 14535 / JCM 11387 / NBRC 104270 / STL-6-O1</strain>
    </source>
</reference>
<evidence type="ECO:0000256" key="1">
    <source>
        <dbReference type="SAM" id="SignalP"/>
    </source>
</evidence>
<dbReference type="InterPro" id="IPR005077">
    <property type="entry name" value="Peptidase_C11"/>
</dbReference>
<sequence>MRKQRLLSAVIAVIILSLTLVLPAKADPAQTPEHQSTLATREWLVMLYQNADDEVLEQDIFTDLNEAELVGSSDAVTVVAQMDRYDGGFDGDGDWTTVKRFLVMQDDDLTALGSEEIEDLGELNSGDPQTLVDFAVWAMTTYPAKKYALILSDHGAGWVGGWNDDAPYEGSSLTINQIDQALATILAETGVRQFEFLGFDACLMSQVEAIAGIAPYARYAAASQETEPAIGWAYAAILDSLVTRPKQTGRDVARTVVRTYIVDDARIQDEDARRAYVLENYGVEEDVDPDELAEQERQSVTLTAINLTKFPALIEALNEFAFALTEVDPAAIARARTYAQSFESVFGEDAPSPYIDLGHFANLVVQFTESESLEQALRDFTRAYKAAILAEMHGAARPGATGYSIFFPTPNLLFAVGTESSEPSYTAYASRFAGASLWDEFLLFHYKNRDINPEVVEPALLDPKLAASFDLEEFAAPLLGDDVDITSPGIDTELGMAPLEVSSDEIGEGETVLLATQITGDNVGYIYIEVSRYDEESDAYILEDMDYVAAEKTVEVGGVYYPAWSAADLDDFIFEWEPTIYSLSDGETEAFALFEPVIYGASDKDGEYEVKGIYTFADSGQERYAVMKFNGLLEYKSLLLFTGAGRTGAPRAVTPRAGDTFTISQQWYELDEEGEWTVNEYPGETLTFSGRPFTVTAYHSYPGEYSLGIIVTDLLNNSAAEYATVYVVE</sequence>
<dbReference type="Proteomes" id="UP000007880">
    <property type="component" value="Chromosome"/>
</dbReference>
<dbReference type="PANTHER" id="PTHR37835:SF1">
    <property type="entry name" value="ALPHA-CLOSTRIPAIN"/>
    <property type="match status" value="1"/>
</dbReference>
<protein>
    <submittedName>
        <fullName evidence="2">Peptidase C11 family protein</fullName>
    </submittedName>
</protein>
<evidence type="ECO:0000313" key="2">
    <source>
        <dbReference type="EMBL" id="BAL99117.1"/>
    </source>
</evidence>
<accession>I0I1I0</accession>
<keyword evidence="3" id="KW-1185">Reference proteome</keyword>
<dbReference type="eggNOG" id="COG1716">
    <property type="taxonomic scope" value="Bacteria"/>
</dbReference>
<keyword evidence="1" id="KW-0732">Signal</keyword>
<dbReference type="OrthoDB" id="5507507at2"/>